<dbReference type="InterPro" id="IPR005835">
    <property type="entry name" value="NTP_transferase_dom"/>
</dbReference>
<dbReference type="AlphaFoldDB" id="A0A9Q3YM39"/>
<dbReference type="CDD" id="cd06422">
    <property type="entry name" value="NTP_transferase_like_1"/>
    <property type="match status" value="1"/>
</dbReference>
<dbReference type="InterPro" id="IPR050065">
    <property type="entry name" value="GlmU-like"/>
</dbReference>
<feature type="domain" description="Nucleotidyl transferase" evidence="3">
    <location>
        <begin position="1"/>
        <end position="135"/>
    </location>
</feature>
<keyword evidence="5" id="KW-1185">Reference proteome</keyword>
<accession>A0A9Q3YM39</accession>
<reference evidence="4" key="1">
    <citation type="submission" date="2021-10" db="EMBL/GenBank/DDBJ databases">
        <title>The diversity and Nitrogen Metabolism of Culturable Nitrate-Utilizing Bacteria Within the Oxygen Minimum Zone of the Changjiang (Yangtze River)Estuary.</title>
        <authorList>
            <person name="Zhang D."/>
            <person name="Zheng J."/>
            <person name="Liu S."/>
            <person name="He W."/>
        </authorList>
    </citation>
    <scope>NUCLEOTIDE SEQUENCE</scope>
    <source>
        <strain evidence="4">FXH-223</strain>
    </source>
</reference>
<proteinExistence type="predicted"/>
<evidence type="ECO:0000313" key="4">
    <source>
        <dbReference type="EMBL" id="MCC4307141.1"/>
    </source>
</evidence>
<organism evidence="4 5">
    <name type="scientific">Alloalcanivorax marinus</name>
    <dbReference type="NCBI Taxonomy" id="1177169"/>
    <lineage>
        <taxon>Bacteria</taxon>
        <taxon>Pseudomonadati</taxon>
        <taxon>Pseudomonadota</taxon>
        <taxon>Gammaproteobacteria</taxon>
        <taxon>Oceanospirillales</taxon>
        <taxon>Alcanivoracaceae</taxon>
        <taxon>Alloalcanivorax</taxon>
    </lineage>
</organism>
<dbReference type="PANTHER" id="PTHR43584">
    <property type="entry name" value="NUCLEOTIDYL TRANSFERASE"/>
    <property type="match status" value="1"/>
</dbReference>
<dbReference type="InterPro" id="IPR029044">
    <property type="entry name" value="Nucleotide-diphossugar_trans"/>
</dbReference>
<evidence type="ECO:0000313" key="5">
    <source>
        <dbReference type="Proteomes" id="UP001108027"/>
    </source>
</evidence>
<name>A0A9Q3YM39_9GAMM</name>
<dbReference type="Gene3D" id="3.90.550.10">
    <property type="entry name" value="Spore Coat Polysaccharide Biosynthesis Protein SpsA, Chain A"/>
    <property type="match status" value="1"/>
</dbReference>
<dbReference type="PANTHER" id="PTHR43584:SF8">
    <property type="entry name" value="N-ACETYLMURAMATE ALPHA-1-PHOSPHATE URIDYLYLTRANSFERASE"/>
    <property type="match status" value="1"/>
</dbReference>
<evidence type="ECO:0000256" key="1">
    <source>
        <dbReference type="ARBA" id="ARBA00022679"/>
    </source>
</evidence>
<dbReference type="EMBL" id="JAJGNA010000001">
    <property type="protein sequence ID" value="MCC4307141.1"/>
    <property type="molecule type" value="Genomic_DNA"/>
</dbReference>
<dbReference type="NCBIfam" id="NF045761">
    <property type="entry name" value="NAMPUrTaseMurU"/>
    <property type="match status" value="1"/>
</dbReference>
<evidence type="ECO:0000256" key="2">
    <source>
        <dbReference type="ARBA" id="ARBA00022695"/>
    </source>
</evidence>
<evidence type="ECO:0000259" key="3">
    <source>
        <dbReference type="Pfam" id="PF00483"/>
    </source>
</evidence>
<keyword evidence="2" id="KW-0548">Nucleotidyltransferase</keyword>
<dbReference type="Proteomes" id="UP001108027">
    <property type="component" value="Unassembled WGS sequence"/>
</dbReference>
<dbReference type="InterPro" id="IPR054790">
    <property type="entry name" value="MurU"/>
</dbReference>
<comment type="caution">
    <text evidence="4">The sequence shown here is derived from an EMBL/GenBank/DDBJ whole genome shotgun (WGS) entry which is preliminary data.</text>
</comment>
<sequence>MILAAGYGKRMRPLTDRTPKPLLEAGGRPLIQYPIEALRDAGVRDIVINTGWLGEQLPARLGDGSELGVRLHWSHEGTPLETAGGIRRALPLLGEAPFILVNGDIWTDYDFRRLGELAGDDRAHLVLVDNPAHHPHGDFHLTEHGRLGDNAAPRLTYAGIARLHPALFRDLDDGERPLAPLLRAAIAADRATGEHHAGHWWDIGTPERLAELDRFLAHRRR</sequence>
<gene>
    <name evidence="4" type="ORF">LL252_01040</name>
</gene>
<dbReference type="RefSeq" id="WP_228232615.1">
    <property type="nucleotide sequence ID" value="NZ_ARXL01000024.1"/>
</dbReference>
<keyword evidence="1" id="KW-0808">Transferase</keyword>
<dbReference type="GO" id="GO:0016779">
    <property type="term" value="F:nucleotidyltransferase activity"/>
    <property type="evidence" value="ECO:0007669"/>
    <property type="project" value="UniProtKB-KW"/>
</dbReference>
<dbReference type="Pfam" id="PF00483">
    <property type="entry name" value="NTP_transferase"/>
    <property type="match status" value="1"/>
</dbReference>
<protein>
    <submittedName>
        <fullName evidence="4">Nucleotidyltransferase family protein</fullName>
    </submittedName>
</protein>
<dbReference type="SUPFAM" id="SSF53448">
    <property type="entry name" value="Nucleotide-diphospho-sugar transferases"/>
    <property type="match status" value="1"/>
</dbReference>